<dbReference type="Proteomes" id="UP000578449">
    <property type="component" value="Unassembled WGS sequence"/>
</dbReference>
<keyword evidence="3" id="KW-1185">Reference proteome</keyword>
<accession>A0A840PXA7</accession>
<organism evidence="2 3">
    <name type="scientific">Thermocatellispora tengchongensis</name>
    <dbReference type="NCBI Taxonomy" id="1073253"/>
    <lineage>
        <taxon>Bacteria</taxon>
        <taxon>Bacillati</taxon>
        <taxon>Actinomycetota</taxon>
        <taxon>Actinomycetes</taxon>
        <taxon>Streptosporangiales</taxon>
        <taxon>Streptosporangiaceae</taxon>
        <taxon>Thermocatellispora</taxon>
    </lineage>
</organism>
<sequence>MLAGSVVAALLAGVILRLRDRVHRRLDEAETADRDGDTVPDVYQAAAGRLRPGDDARQDLPGASIADGR</sequence>
<protein>
    <submittedName>
        <fullName evidence="2">Uncharacterized protein</fullName>
    </submittedName>
</protein>
<gene>
    <name evidence="2" type="ORF">HNP84_010253</name>
</gene>
<proteinExistence type="predicted"/>
<evidence type="ECO:0000313" key="2">
    <source>
        <dbReference type="EMBL" id="MBB5140485.1"/>
    </source>
</evidence>
<evidence type="ECO:0000256" key="1">
    <source>
        <dbReference type="SAM" id="MobiDB-lite"/>
    </source>
</evidence>
<dbReference type="RefSeq" id="WP_246519642.1">
    <property type="nucleotide sequence ID" value="NZ_BAABIX010000077.1"/>
</dbReference>
<comment type="caution">
    <text evidence="2">The sequence shown here is derived from an EMBL/GenBank/DDBJ whole genome shotgun (WGS) entry which is preliminary data.</text>
</comment>
<dbReference type="AlphaFoldDB" id="A0A840PXA7"/>
<feature type="region of interest" description="Disordered" evidence="1">
    <location>
        <begin position="47"/>
        <end position="69"/>
    </location>
</feature>
<dbReference type="EMBL" id="JACHGN010000044">
    <property type="protein sequence ID" value="MBB5140485.1"/>
    <property type="molecule type" value="Genomic_DNA"/>
</dbReference>
<name>A0A840PXA7_9ACTN</name>
<evidence type="ECO:0000313" key="3">
    <source>
        <dbReference type="Proteomes" id="UP000578449"/>
    </source>
</evidence>
<reference evidence="2 3" key="1">
    <citation type="submission" date="2020-08" db="EMBL/GenBank/DDBJ databases">
        <title>Genomic Encyclopedia of Type Strains, Phase IV (KMG-IV): sequencing the most valuable type-strain genomes for metagenomic binning, comparative biology and taxonomic classification.</title>
        <authorList>
            <person name="Goeker M."/>
        </authorList>
    </citation>
    <scope>NUCLEOTIDE SEQUENCE [LARGE SCALE GENOMIC DNA]</scope>
    <source>
        <strain evidence="2 3">DSM 45615</strain>
    </source>
</reference>